<comment type="caution">
    <text evidence="1">The sequence shown here is derived from an EMBL/GenBank/DDBJ whole genome shotgun (WGS) entry which is preliminary data.</text>
</comment>
<organism evidence="1 2">
    <name type="scientific">Candidatus Magasanikbacteria bacterium RIFOXYD1_FULL_40_23</name>
    <dbReference type="NCBI Taxonomy" id="1798705"/>
    <lineage>
        <taxon>Bacteria</taxon>
        <taxon>Candidatus Magasanikiibacteriota</taxon>
    </lineage>
</organism>
<dbReference type="Proteomes" id="UP000176634">
    <property type="component" value="Unassembled WGS sequence"/>
</dbReference>
<accession>A0A1F6P9L4</accession>
<evidence type="ECO:0000313" key="1">
    <source>
        <dbReference type="EMBL" id="OGH92624.1"/>
    </source>
</evidence>
<proteinExistence type="predicted"/>
<evidence type="ECO:0000313" key="2">
    <source>
        <dbReference type="Proteomes" id="UP000176634"/>
    </source>
</evidence>
<gene>
    <name evidence="1" type="ORF">A2563_03035</name>
</gene>
<dbReference type="EMBL" id="MFRA01000005">
    <property type="protein sequence ID" value="OGH92624.1"/>
    <property type="molecule type" value="Genomic_DNA"/>
</dbReference>
<sequence length="100" mass="11770">MENISLTFHIENVNVLNPLQNNRRQGACMKEGGPMRNRPKSEQVKIFFSHDARNPEKLEKEVNQWLTEREGGINIVERTVSFDRHDGTSMVITIWYREKE</sequence>
<reference evidence="1 2" key="1">
    <citation type="journal article" date="2016" name="Nat. Commun.">
        <title>Thousands of microbial genomes shed light on interconnected biogeochemical processes in an aquifer system.</title>
        <authorList>
            <person name="Anantharaman K."/>
            <person name="Brown C.T."/>
            <person name="Hug L.A."/>
            <person name="Sharon I."/>
            <person name="Castelle C.J."/>
            <person name="Probst A.J."/>
            <person name="Thomas B.C."/>
            <person name="Singh A."/>
            <person name="Wilkins M.J."/>
            <person name="Karaoz U."/>
            <person name="Brodie E.L."/>
            <person name="Williams K.H."/>
            <person name="Hubbard S.S."/>
            <person name="Banfield J.F."/>
        </authorList>
    </citation>
    <scope>NUCLEOTIDE SEQUENCE [LARGE SCALE GENOMIC DNA]</scope>
</reference>
<name>A0A1F6P9L4_9BACT</name>
<dbReference type="AlphaFoldDB" id="A0A1F6P9L4"/>
<protein>
    <submittedName>
        <fullName evidence="1">Uncharacterized protein</fullName>
    </submittedName>
</protein>